<evidence type="ECO:0000313" key="1">
    <source>
        <dbReference type="EMBL" id="GFU26538.1"/>
    </source>
</evidence>
<dbReference type="AlphaFoldDB" id="A0A8X6QI67"/>
<proteinExistence type="predicted"/>
<sequence length="201" mass="23196">TDRLSTFGDDGLVLVERQHISAQNDDMLKGFSKGIHTNLVQKSRNVPKSKVNLTISSTKAAKVDFRSCNHMMYPSQETRSVCKVHRFGLALLNCNFHRDGRRVTHNTSCNNRLFPTTPHISPDPTEEVRGSSKILVFKNEVCSYETDWLVRIIKRRGWTSRFERYKKVDLGSIEWPPEAKNQHIHVKLYKFSKIPPITTEK</sequence>
<feature type="non-terminal residue" evidence="1">
    <location>
        <position position="1"/>
    </location>
</feature>
<keyword evidence="2" id="KW-1185">Reference proteome</keyword>
<accession>A0A8X6QI67</accession>
<reference evidence="1" key="1">
    <citation type="submission" date="2020-08" db="EMBL/GenBank/DDBJ databases">
        <title>Multicomponent nature underlies the extraordinary mechanical properties of spider dragline silk.</title>
        <authorList>
            <person name="Kono N."/>
            <person name="Nakamura H."/>
            <person name="Mori M."/>
            <person name="Yoshida Y."/>
            <person name="Ohtoshi R."/>
            <person name="Malay A.D."/>
            <person name="Moran D.A.P."/>
            <person name="Tomita M."/>
            <person name="Numata K."/>
            <person name="Arakawa K."/>
        </authorList>
    </citation>
    <scope>NUCLEOTIDE SEQUENCE</scope>
</reference>
<organism evidence="1 2">
    <name type="scientific">Nephila pilipes</name>
    <name type="common">Giant wood spider</name>
    <name type="synonym">Nephila maculata</name>
    <dbReference type="NCBI Taxonomy" id="299642"/>
    <lineage>
        <taxon>Eukaryota</taxon>
        <taxon>Metazoa</taxon>
        <taxon>Ecdysozoa</taxon>
        <taxon>Arthropoda</taxon>
        <taxon>Chelicerata</taxon>
        <taxon>Arachnida</taxon>
        <taxon>Araneae</taxon>
        <taxon>Araneomorphae</taxon>
        <taxon>Entelegynae</taxon>
        <taxon>Araneoidea</taxon>
        <taxon>Nephilidae</taxon>
        <taxon>Nephila</taxon>
    </lineage>
</organism>
<dbReference type="EMBL" id="BMAW01032648">
    <property type="protein sequence ID" value="GFU26538.1"/>
    <property type="molecule type" value="Genomic_DNA"/>
</dbReference>
<protein>
    <submittedName>
        <fullName evidence="1">Uncharacterized protein</fullName>
    </submittedName>
</protein>
<comment type="caution">
    <text evidence="1">The sequence shown here is derived from an EMBL/GenBank/DDBJ whole genome shotgun (WGS) entry which is preliminary data.</text>
</comment>
<evidence type="ECO:0000313" key="2">
    <source>
        <dbReference type="Proteomes" id="UP000887013"/>
    </source>
</evidence>
<dbReference type="Proteomes" id="UP000887013">
    <property type="component" value="Unassembled WGS sequence"/>
</dbReference>
<name>A0A8X6QI67_NEPPI</name>
<gene>
    <name evidence="1" type="ORF">NPIL_346221</name>
</gene>